<organism evidence="1 2">
    <name type="scientific">Oryza sativa subsp. japonica</name>
    <name type="common">Rice</name>
    <dbReference type="NCBI Taxonomy" id="39947"/>
    <lineage>
        <taxon>Eukaryota</taxon>
        <taxon>Viridiplantae</taxon>
        <taxon>Streptophyta</taxon>
        <taxon>Embryophyta</taxon>
        <taxon>Tracheophyta</taxon>
        <taxon>Spermatophyta</taxon>
        <taxon>Magnoliopsida</taxon>
        <taxon>Liliopsida</taxon>
        <taxon>Poales</taxon>
        <taxon>Poaceae</taxon>
        <taxon>BOP clade</taxon>
        <taxon>Oryzoideae</taxon>
        <taxon>Oryzeae</taxon>
        <taxon>Oryzinae</taxon>
        <taxon>Oryza</taxon>
        <taxon>Oryza sativa</taxon>
    </lineage>
</organism>
<dbReference type="Proteomes" id="UP000000763">
    <property type="component" value="Chromosome 4"/>
</dbReference>
<dbReference type="EMBL" id="BX569684">
    <property type="protein sequence ID" value="CAE05794.1"/>
    <property type="molecule type" value="Genomic_DNA"/>
</dbReference>
<reference evidence="2" key="2">
    <citation type="journal article" date="2008" name="Nucleic Acids Res.">
        <title>The rice annotation project database (RAP-DB): 2008 update.</title>
        <authorList>
            <consortium name="The rice annotation project (RAP)"/>
        </authorList>
    </citation>
    <scope>GENOME REANNOTATION</scope>
    <source>
        <strain evidence="2">cv. Nipponbare</strain>
    </source>
</reference>
<gene>
    <name evidence="1" type="primary">OSJNBb0046K02.4</name>
</gene>
<proteinExistence type="predicted"/>
<name>Q7DNB9_ORYSJ</name>
<dbReference type="AlphaFoldDB" id="Q7DNB9"/>
<accession>Q7DNB9</accession>
<sequence>MGVDDKFPKITFNFENDLSLDVYPYDYLLEYEKIPFPNASALIPVVGKSVVTTTDLIQKPHLY</sequence>
<evidence type="ECO:0000313" key="1">
    <source>
        <dbReference type="EMBL" id="CAE05794.1"/>
    </source>
</evidence>
<evidence type="ECO:0000313" key="2">
    <source>
        <dbReference type="Proteomes" id="UP000000763"/>
    </source>
</evidence>
<protein>
    <submittedName>
        <fullName evidence="1">OSJNBb0046K02.4 protein</fullName>
    </submittedName>
</protein>
<reference evidence="2" key="1">
    <citation type="journal article" date="2005" name="Nature">
        <title>The map-based sequence of the rice genome.</title>
        <authorList>
            <consortium name="International rice genome sequencing project (IRGSP)"/>
            <person name="Matsumoto T."/>
            <person name="Wu J."/>
            <person name="Kanamori H."/>
            <person name="Katayose Y."/>
            <person name="Fujisawa M."/>
            <person name="Namiki N."/>
            <person name="Mizuno H."/>
            <person name="Yamamoto K."/>
            <person name="Antonio B.A."/>
            <person name="Baba T."/>
            <person name="Sakata K."/>
            <person name="Nagamura Y."/>
            <person name="Aoki H."/>
            <person name="Arikawa K."/>
            <person name="Arita K."/>
            <person name="Bito T."/>
            <person name="Chiden Y."/>
            <person name="Fujitsuka N."/>
            <person name="Fukunaka R."/>
            <person name="Hamada M."/>
            <person name="Harada C."/>
            <person name="Hayashi A."/>
            <person name="Hijishita S."/>
            <person name="Honda M."/>
            <person name="Hosokawa S."/>
            <person name="Ichikawa Y."/>
            <person name="Idonuma A."/>
            <person name="Iijima M."/>
            <person name="Ikeda M."/>
            <person name="Ikeno M."/>
            <person name="Ito K."/>
            <person name="Ito S."/>
            <person name="Ito T."/>
            <person name="Ito Y."/>
            <person name="Ito Y."/>
            <person name="Iwabuchi A."/>
            <person name="Kamiya K."/>
            <person name="Karasawa W."/>
            <person name="Kurita K."/>
            <person name="Katagiri S."/>
            <person name="Kikuta A."/>
            <person name="Kobayashi H."/>
            <person name="Kobayashi N."/>
            <person name="Machita K."/>
            <person name="Maehara T."/>
            <person name="Masukawa M."/>
            <person name="Mizubayashi T."/>
            <person name="Mukai Y."/>
            <person name="Nagasaki H."/>
            <person name="Nagata Y."/>
            <person name="Naito S."/>
            <person name="Nakashima M."/>
            <person name="Nakama Y."/>
            <person name="Nakamichi Y."/>
            <person name="Nakamura M."/>
            <person name="Meguro A."/>
            <person name="Negishi M."/>
            <person name="Ohta I."/>
            <person name="Ohta T."/>
            <person name="Okamoto M."/>
            <person name="Ono N."/>
            <person name="Saji S."/>
            <person name="Sakaguchi M."/>
            <person name="Sakai K."/>
            <person name="Shibata M."/>
            <person name="Shimokawa T."/>
            <person name="Song J."/>
            <person name="Takazaki Y."/>
            <person name="Terasawa K."/>
            <person name="Tsugane M."/>
            <person name="Tsuji K."/>
            <person name="Ueda S."/>
            <person name="Waki K."/>
            <person name="Yamagata H."/>
            <person name="Yamamoto M."/>
            <person name="Yamamoto S."/>
            <person name="Yamane H."/>
            <person name="Yoshiki S."/>
            <person name="Yoshihara R."/>
            <person name="Yukawa K."/>
            <person name="Zhong H."/>
            <person name="Yano M."/>
            <person name="Yuan Q."/>
            <person name="Ouyang S."/>
            <person name="Liu J."/>
            <person name="Jones K.M."/>
            <person name="Gansberger K."/>
            <person name="Moffat K."/>
            <person name="Hill J."/>
            <person name="Bera J."/>
            <person name="Fadrosh D."/>
            <person name="Jin S."/>
            <person name="Johri S."/>
            <person name="Kim M."/>
            <person name="Overton L."/>
            <person name="Reardon M."/>
            <person name="Tsitrin T."/>
            <person name="Vuong H."/>
            <person name="Weaver B."/>
            <person name="Ciecko A."/>
            <person name="Tallon L."/>
            <person name="Jackson J."/>
            <person name="Pai G."/>
            <person name="Aken S.V."/>
            <person name="Utterback T."/>
            <person name="Reidmuller S."/>
            <person name="Feldblyum T."/>
            <person name="Hsiao J."/>
            <person name="Zismann V."/>
            <person name="Iobst S."/>
            <person name="de Vazeille A.R."/>
            <person name="Buell C.R."/>
            <person name="Ying K."/>
            <person name="Li Y."/>
            <person name="Lu T."/>
            <person name="Huang Y."/>
            <person name="Zhao Q."/>
            <person name="Feng Q."/>
            <person name="Zhang L."/>
            <person name="Zhu J."/>
            <person name="Weng Q."/>
            <person name="Mu J."/>
            <person name="Lu Y."/>
            <person name="Fan D."/>
            <person name="Liu Y."/>
            <person name="Guan J."/>
            <person name="Zhang Y."/>
            <person name="Yu S."/>
            <person name="Liu X."/>
            <person name="Zhang Y."/>
            <person name="Hong G."/>
            <person name="Han B."/>
            <person name="Choisne N."/>
            <person name="Demange N."/>
            <person name="Orjeda G."/>
            <person name="Samain S."/>
            <person name="Cattolico L."/>
            <person name="Pelletier E."/>
            <person name="Couloux A."/>
            <person name="Segurens B."/>
            <person name="Wincker P."/>
            <person name="D'Hont A."/>
            <person name="Scarpelli C."/>
            <person name="Weissenbach J."/>
            <person name="Salanoubat M."/>
            <person name="Quetier F."/>
            <person name="Yu Y."/>
            <person name="Kim H.R."/>
            <person name="Rambo T."/>
            <person name="Currie J."/>
            <person name="Collura K."/>
            <person name="Luo M."/>
            <person name="Yang T."/>
            <person name="Ammiraju J.S.S."/>
            <person name="Engler F."/>
            <person name="Soderlund C."/>
            <person name="Wing R.A."/>
            <person name="Palmer L.E."/>
            <person name="de la Bastide M."/>
            <person name="Spiegel L."/>
            <person name="Nascimento L."/>
            <person name="Zutavern T."/>
            <person name="O'Shaughnessy A."/>
            <person name="Dike S."/>
            <person name="Dedhia N."/>
            <person name="Preston R."/>
            <person name="Balija V."/>
            <person name="McCombie W.R."/>
            <person name="Chow T."/>
            <person name="Chen H."/>
            <person name="Chung M."/>
            <person name="Chen C."/>
            <person name="Shaw J."/>
            <person name="Wu H."/>
            <person name="Hsiao K."/>
            <person name="Chao Y."/>
            <person name="Chu M."/>
            <person name="Cheng C."/>
            <person name="Hour A."/>
            <person name="Lee P."/>
            <person name="Lin S."/>
            <person name="Lin Y."/>
            <person name="Liou J."/>
            <person name="Liu S."/>
            <person name="Hsing Y."/>
            <person name="Raghuvanshi S."/>
            <person name="Mohanty A."/>
            <person name="Bharti A.K."/>
            <person name="Gaur A."/>
            <person name="Gupta V."/>
            <person name="Kumar D."/>
            <person name="Ravi V."/>
            <person name="Vij S."/>
            <person name="Kapur A."/>
            <person name="Khurana P."/>
            <person name="Khurana P."/>
            <person name="Khurana J.P."/>
            <person name="Tyagi A.K."/>
            <person name="Gaikwad K."/>
            <person name="Singh A."/>
            <person name="Dalal V."/>
            <person name="Srivastava S."/>
            <person name="Dixit A."/>
            <person name="Pal A.K."/>
            <person name="Ghazi I.A."/>
            <person name="Yadav M."/>
            <person name="Pandit A."/>
            <person name="Bhargava A."/>
            <person name="Sureshbabu K."/>
            <person name="Batra K."/>
            <person name="Sharma T.R."/>
            <person name="Mohapatra T."/>
            <person name="Singh N.K."/>
            <person name="Messing J."/>
            <person name="Nelson A.B."/>
            <person name="Fuks G."/>
            <person name="Kavchok S."/>
            <person name="Keizer G."/>
            <person name="Linton E."/>
            <person name="Llaca V."/>
            <person name="Song R."/>
            <person name="Tanyolac B."/>
            <person name="Young S."/>
            <person name="Ho-Il K."/>
            <person name="Hahn J.H."/>
            <person name="Sangsakoo G."/>
            <person name="Vanavichit A."/>
            <person name="de Mattos Luiz.A.T."/>
            <person name="Zimmer P.D."/>
            <person name="Malone G."/>
            <person name="Dellagostin O."/>
            <person name="de Oliveira A.C."/>
            <person name="Bevan M."/>
            <person name="Bancroft I."/>
            <person name="Minx P."/>
            <person name="Cordum H."/>
            <person name="Wilson R."/>
            <person name="Cheng Z."/>
            <person name="Jin W."/>
            <person name="Jiang J."/>
            <person name="Leong S.A."/>
            <person name="Iwama H."/>
            <person name="Gojobori T."/>
            <person name="Itoh T."/>
            <person name="Niimura Y."/>
            <person name="Fujii Y."/>
            <person name="Habara T."/>
            <person name="Sakai H."/>
            <person name="Sato Y."/>
            <person name="Wilson G."/>
            <person name="Kumar K."/>
            <person name="McCouch S."/>
            <person name="Juretic N."/>
            <person name="Hoen D."/>
            <person name="Wright S."/>
            <person name="Bruskiewich R."/>
            <person name="Bureau T."/>
            <person name="Miyao A."/>
            <person name="Hirochika H."/>
            <person name="Nishikawa T."/>
            <person name="Kadowaki K."/>
            <person name="Sugiura M."/>
            <person name="Burr B."/>
            <person name="Sasaki T."/>
        </authorList>
    </citation>
    <scope>NUCLEOTIDE SEQUENCE [LARGE SCALE GENOMIC DNA]</scope>
    <source>
        <strain evidence="2">cv. Nipponbare</strain>
    </source>
</reference>